<keyword evidence="1" id="KW-0472">Membrane</keyword>
<dbReference type="Proteomes" id="UP000596929">
    <property type="component" value="Unassembled WGS sequence"/>
</dbReference>
<feature type="transmembrane region" description="Helical" evidence="1">
    <location>
        <begin position="7"/>
        <end position="28"/>
    </location>
</feature>
<protein>
    <recommendedName>
        <fullName evidence="4">DUF2178 domain-containing protein</fullName>
    </recommendedName>
</protein>
<dbReference type="RefSeq" id="WP_032119648.1">
    <property type="nucleotide sequence ID" value="NZ_JACOOO010000004.1"/>
</dbReference>
<keyword evidence="3" id="KW-1185">Reference proteome</keyword>
<evidence type="ECO:0000313" key="3">
    <source>
        <dbReference type="Proteomes" id="UP000596929"/>
    </source>
</evidence>
<sequence length="139" mass="15473">MNYIKKNLVFSVIMLVIGVALLITGFVIEGRGQSANPIFFGLGCGAGAAGLINTIQCISLMKKPEKCKEIEIIKNEERTVFLREKNNSMVYSIFIWIECALVIITSFLGYRAITLVLSFLLLAKMVTWMIVGTINGKKY</sequence>
<evidence type="ECO:0008006" key="4">
    <source>
        <dbReference type="Google" id="ProtNLM"/>
    </source>
</evidence>
<feature type="transmembrane region" description="Helical" evidence="1">
    <location>
        <begin position="40"/>
        <end position="61"/>
    </location>
</feature>
<dbReference type="EMBL" id="JACOOO010000004">
    <property type="protein sequence ID" value="MBC5627652.1"/>
    <property type="molecule type" value="Genomic_DNA"/>
</dbReference>
<comment type="caution">
    <text evidence="2">The sequence shown here is derived from an EMBL/GenBank/DDBJ whole genome shotgun (WGS) entry which is preliminary data.</text>
</comment>
<feature type="transmembrane region" description="Helical" evidence="1">
    <location>
        <begin position="88"/>
        <end position="109"/>
    </location>
</feature>
<keyword evidence="1" id="KW-1133">Transmembrane helix</keyword>
<evidence type="ECO:0000256" key="1">
    <source>
        <dbReference type="SAM" id="Phobius"/>
    </source>
</evidence>
<name>A0ABR7D8K7_9CLOT</name>
<gene>
    <name evidence="2" type="ORF">H8S20_01975</name>
</gene>
<feature type="transmembrane region" description="Helical" evidence="1">
    <location>
        <begin position="115"/>
        <end position="134"/>
    </location>
</feature>
<reference evidence="2 3" key="1">
    <citation type="submission" date="2020-08" db="EMBL/GenBank/DDBJ databases">
        <title>Genome public.</title>
        <authorList>
            <person name="Liu C."/>
            <person name="Sun Q."/>
        </authorList>
    </citation>
    <scope>NUCLEOTIDE SEQUENCE [LARGE SCALE GENOMIC DNA]</scope>
    <source>
        <strain evidence="2 3">NSJ-6</strain>
    </source>
</reference>
<accession>A0ABR7D8K7</accession>
<evidence type="ECO:0000313" key="2">
    <source>
        <dbReference type="EMBL" id="MBC5627652.1"/>
    </source>
</evidence>
<keyword evidence="1" id="KW-0812">Transmembrane</keyword>
<organism evidence="2 3">
    <name type="scientific">Clostridium hominis</name>
    <dbReference type="NCBI Taxonomy" id="2763036"/>
    <lineage>
        <taxon>Bacteria</taxon>
        <taxon>Bacillati</taxon>
        <taxon>Bacillota</taxon>
        <taxon>Clostridia</taxon>
        <taxon>Eubacteriales</taxon>
        <taxon>Clostridiaceae</taxon>
        <taxon>Clostridium</taxon>
    </lineage>
</organism>
<proteinExistence type="predicted"/>